<accession>A0A1H8KSJ5</accession>
<feature type="transmembrane region" description="Helical" evidence="1">
    <location>
        <begin position="43"/>
        <end position="62"/>
    </location>
</feature>
<keyword evidence="1" id="KW-1133">Transmembrane helix</keyword>
<evidence type="ECO:0000313" key="2">
    <source>
        <dbReference type="EMBL" id="SEN95873.1"/>
    </source>
</evidence>
<evidence type="ECO:0000256" key="1">
    <source>
        <dbReference type="SAM" id="Phobius"/>
    </source>
</evidence>
<dbReference type="EMBL" id="FODF01000042">
    <property type="protein sequence ID" value="SEN95873.1"/>
    <property type="molecule type" value="Genomic_DNA"/>
</dbReference>
<feature type="transmembrane region" description="Helical" evidence="1">
    <location>
        <begin position="228"/>
        <end position="244"/>
    </location>
</feature>
<feature type="transmembrane region" description="Helical" evidence="1">
    <location>
        <begin position="136"/>
        <end position="160"/>
    </location>
</feature>
<keyword evidence="3" id="KW-1185">Reference proteome</keyword>
<feature type="transmembrane region" description="Helical" evidence="1">
    <location>
        <begin position="251"/>
        <end position="270"/>
    </location>
</feature>
<sequence>MEKLMTRSSNWRSIFNGTNLKIFAAILMLGDHIYEFWYSTGNFMLLHMLGRMVFPIFLFLSAEGFHYTKSKKGYIIRMLIAGIAMTVISMTVTELFPNDNIVFANNAFKTFCTVAVYMLAWDYIKDGIKTKKVKEIFKGIGISLIPIVVMVFINMIIMLTAKDGIVPDGYRILLMILMSFPNLMVEGGAAMVLLGLLFYIFRENRIIQVLVLVALSVFVYIINKNSVQWMMVFAAIPMLLYNGEKGRGLKYFFYIYYPVHLVILYLIATFI</sequence>
<organism evidence="2 3">
    <name type="scientific">Peptostreptococcus russellii</name>
    <dbReference type="NCBI Taxonomy" id="215200"/>
    <lineage>
        <taxon>Bacteria</taxon>
        <taxon>Bacillati</taxon>
        <taxon>Bacillota</taxon>
        <taxon>Clostridia</taxon>
        <taxon>Peptostreptococcales</taxon>
        <taxon>Peptostreptococcaceae</taxon>
        <taxon>Peptostreptococcus</taxon>
    </lineage>
</organism>
<feature type="transmembrane region" description="Helical" evidence="1">
    <location>
        <begin position="172"/>
        <end position="199"/>
    </location>
</feature>
<reference evidence="2 3" key="1">
    <citation type="submission" date="2016-10" db="EMBL/GenBank/DDBJ databases">
        <authorList>
            <person name="de Groot N.N."/>
        </authorList>
    </citation>
    <scope>NUCLEOTIDE SEQUENCE [LARGE SCALE GENOMIC DNA]</scope>
    <source>
        <strain evidence="2 3">Calf135</strain>
    </source>
</reference>
<dbReference type="Pfam" id="PF05857">
    <property type="entry name" value="TraX"/>
    <property type="match status" value="1"/>
</dbReference>
<protein>
    <submittedName>
        <fullName evidence="2">TraX protein</fullName>
    </submittedName>
</protein>
<feature type="transmembrane region" description="Helical" evidence="1">
    <location>
        <begin position="74"/>
        <end position="96"/>
    </location>
</feature>
<gene>
    <name evidence="2" type="ORF">SAMN05216454_1423</name>
</gene>
<keyword evidence="1" id="KW-0472">Membrane</keyword>
<dbReference type="STRING" id="215200.SAMN05216454_1423"/>
<dbReference type="Proteomes" id="UP000199512">
    <property type="component" value="Unassembled WGS sequence"/>
</dbReference>
<keyword evidence="1" id="KW-0812">Transmembrane</keyword>
<feature type="transmembrane region" description="Helical" evidence="1">
    <location>
        <begin position="206"/>
        <end position="222"/>
    </location>
</feature>
<feature type="transmembrane region" description="Helical" evidence="1">
    <location>
        <begin position="102"/>
        <end position="124"/>
    </location>
</feature>
<evidence type="ECO:0000313" key="3">
    <source>
        <dbReference type="Proteomes" id="UP000199512"/>
    </source>
</evidence>
<dbReference type="RefSeq" id="WP_091976234.1">
    <property type="nucleotide sequence ID" value="NZ_CAUWDX010000003.1"/>
</dbReference>
<proteinExistence type="predicted"/>
<dbReference type="InterPro" id="IPR008875">
    <property type="entry name" value="TraX"/>
</dbReference>
<name>A0A1H8KSJ5_9FIRM</name>
<dbReference type="OrthoDB" id="9781069at2"/>
<dbReference type="AlphaFoldDB" id="A0A1H8KSJ5"/>